<sequence>MKSLSALIISISEQLGTERSRARIARVKAKLERTRQQLNRLHGTNL</sequence>
<keyword evidence="3" id="KW-1185">Reference proteome</keyword>
<evidence type="ECO:0000313" key="2">
    <source>
        <dbReference type="EMBL" id="MFA9949528.1"/>
    </source>
</evidence>
<comment type="caution">
    <text evidence="2">The sequence shown here is derived from an EMBL/GenBank/DDBJ whole genome shotgun (WGS) entry which is preliminary data.</text>
</comment>
<protein>
    <submittedName>
        <fullName evidence="2">Uncharacterized protein</fullName>
    </submittedName>
</protein>
<gene>
    <name evidence="2" type="ORF">ABCS64_04160</name>
</gene>
<dbReference type="RefSeq" id="WP_418890647.1">
    <property type="nucleotide sequence ID" value="NZ_JBEUWX010000002.1"/>
</dbReference>
<dbReference type="Proteomes" id="UP001574673">
    <property type="component" value="Unassembled WGS sequence"/>
</dbReference>
<proteinExistence type="predicted"/>
<reference evidence="3" key="1">
    <citation type="submission" date="2024-06" db="EMBL/GenBank/DDBJ databases">
        <title>Radixoralia hellwigii gen. nov., sp nov., isolated from a root canal in the human oral cavity.</title>
        <authorList>
            <person name="Bartsch S."/>
            <person name="Wittmer A."/>
            <person name="Schulz A.-K."/>
            <person name="Neumann-Schaal M."/>
            <person name="Wolf J."/>
            <person name="Gronow S."/>
            <person name="Tennert C."/>
            <person name="Haecker G."/>
            <person name="Cieplik F."/>
            <person name="Al-Ahmad A."/>
        </authorList>
    </citation>
    <scope>NUCLEOTIDE SEQUENCE [LARGE SCALE GENOMIC DNA]</scope>
    <source>
        <strain evidence="3">Wk13</strain>
    </source>
</reference>
<name>A0ABV4UDH9_9RHOO</name>
<evidence type="ECO:0000313" key="3">
    <source>
        <dbReference type="Proteomes" id="UP001574673"/>
    </source>
</evidence>
<keyword evidence="1" id="KW-0175">Coiled coil</keyword>
<dbReference type="EMBL" id="JBEUWX010000002">
    <property type="protein sequence ID" value="MFA9949528.1"/>
    <property type="molecule type" value="Genomic_DNA"/>
</dbReference>
<organism evidence="2 3">
    <name type="scientific">Dentiradicibacter hellwigii</name>
    <dbReference type="NCBI Taxonomy" id="3149053"/>
    <lineage>
        <taxon>Bacteria</taxon>
        <taxon>Pseudomonadati</taxon>
        <taxon>Pseudomonadota</taxon>
        <taxon>Betaproteobacteria</taxon>
        <taxon>Rhodocyclales</taxon>
        <taxon>Rhodocyclaceae</taxon>
        <taxon>Dentiradicibacter</taxon>
    </lineage>
</organism>
<accession>A0ABV4UDH9</accession>
<feature type="coiled-coil region" evidence="1">
    <location>
        <begin position="17"/>
        <end position="44"/>
    </location>
</feature>
<evidence type="ECO:0000256" key="1">
    <source>
        <dbReference type="SAM" id="Coils"/>
    </source>
</evidence>